<protein>
    <recommendedName>
        <fullName evidence="3">Elongation Factor G domain-containing protein</fullName>
    </recommendedName>
</protein>
<dbReference type="SUPFAM" id="SSF54980">
    <property type="entry name" value="EF-G C-terminal domain-like"/>
    <property type="match status" value="1"/>
</dbReference>
<feature type="domain" description="Elongation Factor G" evidence="3">
    <location>
        <begin position="1"/>
        <end position="24"/>
    </location>
</feature>
<organism evidence="4 5">
    <name type="scientific">Hyaloperonospora brassicae</name>
    <name type="common">Brassica downy mildew</name>
    <name type="synonym">Peronospora brassicae</name>
    <dbReference type="NCBI Taxonomy" id="162125"/>
    <lineage>
        <taxon>Eukaryota</taxon>
        <taxon>Sar</taxon>
        <taxon>Stramenopiles</taxon>
        <taxon>Oomycota</taxon>
        <taxon>Peronosporomycetes</taxon>
        <taxon>Peronosporales</taxon>
        <taxon>Peronosporaceae</taxon>
        <taxon>Hyaloperonospora</taxon>
    </lineage>
</organism>
<dbReference type="PANTHER" id="PTHR43636">
    <property type="entry name" value="ELONGATION FACTOR G, MITOCHONDRIAL"/>
    <property type="match status" value="1"/>
</dbReference>
<comment type="caution">
    <text evidence="4">The sequence shown here is derived from an EMBL/GenBank/DDBJ whole genome shotgun (WGS) entry which is preliminary data.</text>
</comment>
<dbReference type="GO" id="GO:0003746">
    <property type="term" value="F:translation elongation factor activity"/>
    <property type="evidence" value="ECO:0007669"/>
    <property type="project" value="UniProtKB-KW"/>
</dbReference>
<dbReference type="EMBL" id="CANTFL010000204">
    <property type="protein sequence ID" value="CAI5718405.1"/>
    <property type="molecule type" value="Genomic_DNA"/>
</dbReference>
<evidence type="ECO:0000256" key="1">
    <source>
        <dbReference type="ARBA" id="ARBA00022768"/>
    </source>
</evidence>
<dbReference type="GO" id="GO:0005739">
    <property type="term" value="C:mitochondrion"/>
    <property type="evidence" value="ECO:0007669"/>
    <property type="project" value="TreeGrafter"/>
</dbReference>
<dbReference type="Pfam" id="PF14492">
    <property type="entry name" value="EFG_III"/>
    <property type="match status" value="1"/>
</dbReference>
<evidence type="ECO:0000313" key="5">
    <source>
        <dbReference type="Proteomes" id="UP001162031"/>
    </source>
</evidence>
<evidence type="ECO:0000256" key="2">
    <source>
        <dbReference type="ARBA" id="ARBA00022917"/>
    </source>
</evidence>
<dbReference type="InterPro" id="IPR014721">
    <property type="entry name" value="Ribsml_uS5_D2-typ_fold_subgr"/>
</dbReference>
<dbReference type="Gene3D" id="3.30.70.870">
    <property type="entry name" value="Elongation Factor G (Translational Gtpase), domain 3"/>
    <property type="match status" value="1"/>
</dbReference>
<dbReference type="InterPro" id="IPR020568">
    <property type="entry name" value="Ribosomal_Su5_D2-typ_SF"/>
</dbReference>
<accession>A0AAV0TAY8</accession>
<dbReference type="GO" id="GO:0003924">
    <property type="term" value="F:GTPase activity"/>
    <property type="evidence" value="ECO:0007669"/>
    <property type="project" value="TreeGrafter"/>
</dbReference>
<proteinExistence type="predicted"/>
<dbReference type="Proteomes" id="UP001162031">
    <property type="component" value="Unassembled WGS sequence"/>
</dbReference>
<dbReference type="AlphaFoldDB" id="A0AAV0TAY8"/>
<dbReference type="InterPro" id="IPR041095">
    <property type="entry name" value="EFG_II"/>
</dbReference>
<keyword evidence="5" id="KW-1185">Reference proteome</keyword>
<evidence type="ECO:0000259" key="3">
    <source>
        <dbReference type="Pfam" id="PF14492"/>
    </source>
</evidence>
<dbReference type="SUPFAM" id="SSF54211">
    <property type="entry name" value="Ribosomal protein S5 domain 2-like"/>
    <property type="match status" value="1"/>
</dbReference>
<dbReference type="InterPro" id="IPR035647">
    <property type="entry name" value="EFG_III/V"/>
</dbReference>
<reference evidence="4" key="1">
    <citation type="submission" date="2022-12" db="EMBL/GenBank/DDBJ databases">
        <authorList>
            <person name="Webb A."/>
        </authorList>
    </citation>
    <scope>NUCLEOTIDE SEQUENCE</scope>
    <source>
        <strain evidence="4">Hp1</strain>
    </source>
</reference>
<dbReference type="Gene3D" id="3.30.230.10">
    <property type="match status" value="1"/>
</dbReference>
<dbReference type="GO" id="GO:0070125">
    <property type="term" value="P:mitochondrial translational elongation"/>
    <property type="evidence" value="ECO:0007669"/>
    <property type="project" value="TreeGrafter"/>
</dbReference>
<keyword evidence="1" id="KW-0251">Elongation factor</keyword>
<dbReference type="PANTHER" id="PTHR43636:SF2">
    <property type="entry name" value="ELONGATION FACTOR G, MITOCHONDRIAL"/>
    <property type="match status" value="1"/>
</dbReference>
<evidence type="ECO:0000313" key="4">
    <source>
        <dbReference type="EMBL" id="CAI5718405.1"/>
    </source>
</evidence>
<keyword evidence="2" id="KW-0648">Protein biosynthesis</keyword>
<gene>
    <name evidence="4" type="ORF">HBR001_LOCUS2002</name>
</gene>
<dbReference type="Gene3D" id="3.30.70.240">
    <property type="match status" value="1"/>
</dbReference>
<name>A0AAV0TAY8_HYABA</name>
<sequence>MGELHLQIYVERMKRAYSVDVETGAPQVNYRETIRQRSEFDYFHKKQTGGSHSVDSSELAFRTATMLAIRQAFMKANPCIVEPVMAVEVEMPNEFQGRVRDGVHKTHGIVERDMQEKLMNEHEKAQAAKNK</sequence>